<evidence type="ECO:0000256" key="1">
    <source>
        <dbReference type="SAM" id="MobiDB-lite"/>
    </source>
</evidence>
<dbReference type="EMBL" id="KZ678454">
    <property type="protein sequence ID" value="PSR83771.1"/>
    <property type="molecule type" value="Genomic_DNA"/>
</dbReference>
<dbReference type="InParanoid" id="A0A2T3A6F9"/>
<keyword evidence="3" id="KW-1185">Reference proteome</keyword>
<sequence length="189" mass="20162">MAAGLLLADGRAMAMERHRQMGSKGVKGPAQASEGSSCGSEEGQGERGSRERGKARSNENPSQWCLCQRRRVTRAQRFAGSAGPMVLSLGKSNERNLYVGSGILDLDLGLFGSSGPLGSRRAEWPVGSEVAQAKGDGVFCLFAGSHTRRKGSARSTKGGVDSDRRAELEVVQLARYESRWAKQEEGSCA</sequence>
<evidence type="ECO:0000313" key="3">
    <source>
        <dbReference type="Proteomes" id="UP000241462"/>
    </source>
</evidence>
<feature type="region of interest" description="Disordered" evidence="1">
    <location>
        <begin position="16"/>
        <end position="61"/>
    </location>
</feature>
<name>A0A2T3A6F9_9PEZI</name>
<dbReference type="Proteomes" id="UP000241462">
    <property type="component" value="Unassembled WGS sequence"/>
</dbReference>
<gene>
    <name evidence="2" type="ORF">BD289DRAFT_277408</name>
</gene>
<organism evidence="2 3">
    <name type="scientific">Coniella lustricola</name>
    <dbReference type="NCBI Taxonomy" id="2025994"/>
    <lineage>
        <taxon>Eukaryota</taxon>
        <taxon>Fungi</taxon>
        <taxon>Dikarya</taxon>
        <taxon>Ascomycota</taxon>
        <taxon>Pezizomycotina</taxon>
        <taxon>Sordariomycetes</taxon>
        <taxon>Sordariomycetidae</taxon>
        <taxon>Diaporthales</taxon>
        <taxon>Schizoparmaceae</taxon>
        <taxon>Coniella</taxon>
    </lineage>
</organism>
<feature type="compositionally biased region" description="Basic and acidic residues" evidence="1">
    <location>
        <begin position="44"/>
        <end position="57"/>
    </location>
</feature>
<dbReference type="AlphaFoldDB" id="A0A2T3A6F9"/>
<reference evidence="2 3" key="1">
    <citation type="journal article" date="2018" name="Mycol. Prog.">
        <title>Coniella lustricola, a new species from submerged detritus.</title>
        <authorList>
            <person name="Raudabaugh D.B."/>
            <person name="Iturriaga T."/>
            <person name="Carver A."/>
            <person name="Mondo S."/>
            <person name="Pangilinan J."/>
            <person name="Lipzen A."/>
            <person name="He G."/>
            <person name="Amirebrahimi M."/>
            <person name="Grigoriev I.V."/>
            <person name="Miller A.N."/>
        </authorList>
    </citation>
    <scope>NUCLEOTIDE SEQUENCE [LARGE SCALE GENOMIC DNA]</scope>
    <source>
        <strain evidence="2 3">B22-T-1</strain>
    </source>
</reference>
<protein>
    <submittedName>
        <fullName evidence="2">Uncharacterized protein</fullName>
    </submittedName>
</protein>
<proteinExistence type="predicted"/>
<evidence type="ECO:0000313" key="2">
    <source>
        <dbReference type="EMBL" id="PSR83771.1"/>
    </source>
</evidence>
<accession>A0A2T3A6F9</accession>